<gene>
    <name evidence="2" type="ORF">SAMN05216267_102171</name>
</gene>
<feature type="chain" id="PRO_5039187965" evidence="1">
    <location>
        <begin position="20"/>
        <end position="212"/>
    </location>
</feature>
<dbReference type="RefSeq" id="WP_075017350.1">
    <property type="nucleotide sequence ID" value="NZ_FODD01000021.1"/>
</dbReference>
<reference evidence="2 3" key="1">
    <citation type="submission" date="2016-10" db="EMBL/GenBank/DDBJ databases">
        <authorList>
            <person name="de Groot N.N."/>
        </authorList>
    </citation>
    <scope>NUCLEOTIDE SEQUENCE [LARGE SCALE GENOMIC DNA]</scope>
    <source>
        <strain evidence="2 3">CGMCC 4.2026</strain>
    </source>
</reference>
<keyword evidence="1" id="KW-0732">Signal</keyword>
<dbReference type="AlphaFoldDB" id="A0A1H8N8S1"/>
<accession>A0A1H8N8S1</accession>
<sequence length="212" mass="20404">MTYFGKAAAVLAAATAAVAATLSAGSPATAASTWTVAPGGVFTGPSASAIVGDTATGAQWRCGSGSAGGAFAPGAGQTGTGIATFSSWTARTCTGPLGIPVTLTALRLPWRLDTGGYDPVTGTATGTLTGASMHWVGAAGGTADFDGPGGAGSGTGVLTVSYVNGSGVFTVTGGNLHVHNAAGEFLGLVNDGDPWTFGGSFTLNPRTTVTSP</sequence>
<feature type="signal peptide" evidence="1">
    <location>
        <begin position="1"/>
        <end position="19"/>
    </location>
</feature>
<proteinExistence type="predicted"/>
<evidence type="ECO:0000313" key="3">
    <source>
        <dbReference type="Proteomes" id="UP000181951"/>
    </source>
</evidence>
<protein>
    <submittedName>
        <fullName evidence="2">Uncharacterized protein</fullName>
    </submittedName>
</protein>
<dbReference type="OrthoDB" id="4166850at2"/>
<evidence type="ECO:0000313" key="2">
    <source>
        <dbReference type="EMBL" id="SEO25843.1"/>
    </source>
</evidence>
<dbReference type="EMBL" id="FODD01000021">
    <property type="protein sequence ID" value="SEO25843.1"/>
    <property type="molecule type" value="Genomic_DNA"/>
</dbReference>
<evidence type="ECO:0000256" key="1">
    <source>
        <dbReference type="SAM" id="SignalP"/>
    </source>
</evidence>
<dbReference type="Proteomes" id="UP000181951">
    <property type="component" value="Unassembled WGS sequence"/>
</dbReference>
<name>A0A1H8N8S1_9ACTN</name>
<keyword evidence="3" id="KW-1185">Reference proteome</keyword>
<organism evidence="2 3">
    <name type="scientific">Actinacidiphila rubida</name>
    <dbReference type="NCBI Taxonomy" id="310780"/>
    <lineage>
        <taxon>Bacteria</taxon>
        <taxon>Bacillati</taxon>
        <taxon>Actinomycetota</taxon>
        <taxon>Actinomycetes</taxon>
        <taxon>Kitasatosporales</taxon>
        <taxon>Streptomycetaceae</taxon>
        <taxon>Actinacidiphila</taxon>
    </lineage>
</organism>
<dbReference type="STRING" id="310780.SAMN05216267_102171"/>